<dbReference type="PANTHER" id="PTHR33165:SF63">
    <property type="entry name" value="OS03G0792300 PROTEIN"/>
    <property type="match status" value="1"/>
</dbReference>
<evidence type="ECO:0000313" key="2">
    <source>
        <dbReference type="EnsemblPlants" id="OPUNC07G18730.1"/>
    </source>
</evidence>
<dbReference type="Gramene" id="OPUNC07G18730.1">
    <property type="protein sequence ID" value="OPUNC07G18730.1"/>
    <property type="gene ID" value="OPUNC07G18730"/>
</dbReference>
<sequence length="130" mass="14118">MSFAGRFYGVTSHDIVVMEVRESQPPQLVEAAELTLQYSCIYLKNGELLLVHHTLKASPSGDDKRLYPAYRVDLDGGKTVPVRGLGGRAMFIGHDCSLSVSPATFPSIVADAVYPGFGCGDRTGQDHIEF</sequence>
<dbReference type="OMA" id="PGFGCGD"/>
<evidence type="ECO:0000259" key="1">
    <source>
        <dbReference type="Pfam" id="PF03478"/>
    </source>
</evidence>
<accession>A0A0E0LML9</accession>
<name>A0A0E0LML9_ORYPU</name>
<dbReference type="PANTHER" id="PTHR33165">
    <property type="entry name" value="F-BOX DOMAIN CONTAINING PROTEIN-LIKE-RELATED"/>
    <property type="match status" value="1"/>
</dbReference>
<protein>
    <recommendedName>
        <fullName evidence="1">KIB1-4 beta-propeller domain-containing protein</fullName>
    </recommendedName>
</protein>
<dbReference type="STRING" id="4537.A0A0E0LML9"/>
<dbReference type="Proteomes" id="UP000026962">
    <property type="component" value="Chromosome 7"/>
</dbReference>
<evidence type="ECO:0000313" key="3">
    <source>
        <dbReference type="Proteomes" id="UP000026962"/>
    </source>
</evidence>
<organism evidence="2">
    <name type="scientific">Oryza punctata</name>
    <name type="common">Red rice</name>
    <dbReference type="NCBI Taxonomy" id="4537"/>
    <lineage>
        <taxon>Eukaryota</taxon>
        <taxon>Viridiplantae</taxon>
        <taxon>Streptophyta</taxon>
        <taxon>Embryophyta</taxon>
        <taxon>Tracheophyta</taxon>
        <taxon>Spermatophyta</taxon>
        <taxon>Magnoliopsida</taxon>
        <taxon>Liliopsida</taxon>
        <taxon>Poales</taxon>
        <taxon>Poaceae</taxon>
        <taxon>BOP clade</taxon>
        <taxon>Oryzoideae</taxon>
        <taxon>Oryzeae</taxon>
        <taxon>Oryzinae</taxon>
        <taxon>Oryza</taxon>
    </lineage>
</organism>
<dbReference type="InterPro" id="IPR005174">
    <property type="entry name" value="KIB1-4_b-propeller"/>
</dbReference>
<dbReference type="AlphaFoldDB" id="A0A0E0LML9"/>
<reference evidence="2" key="1">
    <citation type="submission" date="2015-04" db="UniProtKB">
        <authorList>
            <consortium name="EnsemblPlants"/>
        </authorList>
    </citation>
    <scope>IDENTIFICATION</scope>
</reference>
<dbReference type="Pfam" id="PF03478">
    <property type="entry name" value="Beta-prop_KIB1-4"/>
    <property type="match status" value="1"/>
</dbReference>
<proteinExistence type="predicted"/>
<dbReference type="EnsemblPlants" id="OPUNC07G18730.1">
    <property type="protein sequence ID" value="OPUNC07G18730.1"/>
    <property type="gene ID" value="OPUNC07G18730"/>
</dbReference>
<reference evidence="2" key="2">
    <citation type="submission" date="2018-05" db="EMBL/GenBank/DDBJ databases">
        <title>OpunRS2 (Oryza punctata Reference Sequence Version 2).</title>
        <authorList>
            <person name="Zhang J."/>
            <person name="Kudrna D."/>
            <person name="Lee S."/>
            <person name="Talag J."/>
            <person name="Welchert J."/>
            <person name="Wing R.A."/>
        </authorList>
    </citation>
    <scope>NUCLEOTIDE SEQUENCE [LARGE SCALE GENOMIC DNA]</scope>
</reference>
<feature type="domain" description="KIB1-4 beta-propeller" evidence="1">
    <location>
        <begin position="3"/>
        <end position="114"/>
    </location>
</feature>
<dbReference type="HOGENOM" id="CLU_137629_0_0_1"/>
<dbReference type="eggNOG" id="ENOG502S74R">
    <property type="taxonomic scope" value="Eukaryota"/>
</dbReference>
<keyword evidence="3" id="KW-1185">Reference proteome</keyword>